<keyword evidence="4 5" id="KW-0472">Membrane</keyword>
<evidence type="ECO:0000256" key="4">
    <source>
        <dbReference type="ARBA" id="ARBA00023136"/>
    </source>
</evidence>
<dbReference type="Gene3D" id="1.20.120.550">
    <property type="entry name" value="Membrane associated eicosanoid/glutathione metabolism-like domain"/>
    <property type="match status" value="1"/>
</dbReference>
<comment type="subcellular location">
    <subcellularLocation>
        <location evidence="1">Membrane</location>
    </subcellularLocation>
</comment>
<evidence type="ECO:0000256" key="1">
    <source>
        <dbReference type="ARBA" id="ARBA00004370"/>
    </source>
</evidence>
<dbReference type="InterPro" id="IPR001129">
    <property type="entry name" value="Membr-assoc_MAPEG"/>
</dbReference>
<dbReference type="AlphaFoldDB" id="M6UPP4"/>
<dbReference type="GO" id="GO:0016020">
    <property type="term" value="C:membrane"/>
    <property type="evidence" value="ECO:0007669"/>
    <property type="project" value="UniProtKB-SubCell"/>
</dbReference>
<organism evidence="6 7">
    <name type="scientific">Leptospira noguchii serovar Autumnalis str. ZUN142</name>
    <dbReference type="NCBI Taxonomy" id="1085540"/>
    <lineage>
        <taxon>Bacteria</taxon>
        <taxon>Pseudomonadati</taxon>
        <taxon>Spirochaetota</taxon>
        <taxon>Spirochaetia</taxon>
        <taxon>Leptospirales</taxon>
        <taxon>Leptospiraceae</taxon>
        <taxon>Leptospira</taxon>
    </lineage>
</organism>
<keyword evidence="3 5" id="KW-1133">Transmembrane helix</keyword>
<feature type="transmembrane region" description="Helical" evidence="5">
    <location>
        <begin position="40"/>
        <end position="61"/>
    </location>
</feature>
<feature type="transmembrane region" description="Helical" evidence="5">
    <location>
        <begin position="152"/>
        <end position="170"/>
    </location>
</feature>
<dbReference type="Proteomes" id="UP000012153">
    <property type="component" value="Unassembled WGS sequence"/>
</dbReference>
<dbReference type="EMBL" id="AHOP02000057">
    <property type="protein sequence ID" value="EMO39238.1"/>
    <property type="molecule type" value="Genomic_DNA"/>
</dbReference>
<dbReference type="InterPro" id="IPR023352">
    <property type="entry name" value="MAPEG-like_dom_sf"/>
</dbReference>
<keyword evidence="2 5" id="KW-0812">Transmembrane</keyword>
<gene>
    <name evidence="6" type="ORF">LEP1GSC186_0017</name>
</gene>
<accession>M6UPP4</accession>
<comment type="caution">
    <text evidence="6">The sequence shown here is derived from an EMBL/GenBank/DDBJ whole genome shotgun (WGS) entry which is preliminary data.</text>
</comment>
<dbReference type="Pfam" id="PF01124">
    <property type="entry name" value="MAPEG"/>
    <property type="match status" value="1"/>
</dbReference>
<evidence type="ECO:0000256" key="3">
    <source>
        <dbReference type="ARBA" id="ARBA00022989"/>
    </source>
</evidence>
<dbReference type="SUPFAM" id="SSF161084">
    <property type="entry name" value="MAPEG domain-like"/>
    <property type="match status" value="1"/>
</dbReference>
<reference evidence="6 7" key="1">
    <citation type="submission" date="2013-01" db="EMBL/GenBank/DDBJ databases">
        <authorList>
            <person name="Harkins D.M."/>
            <person name="Durkin A.S."/>
            <person name="Brinkac L.M."/>
            <person name="Haft D.H."/>
            <person name="Selengut J.D."/>
            <person name="Sanka R."/>
            <person name="DePew J."/>
            <person name="Purushe J."/>
            <person name="Matthias M.A."/>
            <person name="Vinetz J.M."/>
            <person name="Sutton G.G."/>
            <person name="Nierman W.C."/>
            <person name="Fouts D.E."/>
        </authorList>
    </citation>
    <scope>NUCLEOTIDE SEQUENCE [LARGE SCALE GENOMIC DNA]</scope>
    <source>
        <strain evidence="6 7">ZUN142</strain>
    </source>
</reference>
<protein>
    <submittedName>
        <fullName evidence="6">MAPEG family protein</fullName>
    </submittedName>
</protein>
<proteinExistence type="predicted"/>
<evidence type="ECO:0000256" key="5">
    <source>
        <dbReference type="SAM" id="Phobius"/>
    </source>
</evidence>
<name>M6UPP4_9LEPT</name>
<evidence type="ECO:0000313" key="7">
    <source>
        <dbReference type="Proteomes" id="UP000012153"/>
    </source>
</evidence>
<sequence length="176" mass="19950">MNESYIRIIQKRSLKLDLLSKAQSILFSEKQFRENGMNPAIIALLGFIFWTLFLGLGVVSIRSFKVLTGSNKSNEFPAGIKHGSEFYWRLNRAHINCIENLPVFGILVLIGVFAGVLDNRFELVTQIILGARIFQTLSHLSSGSVLAVNARFTGFMIQYGCFLYLLWHILYSTQII</sequence>
<evidence type="ECO:0000256" key="2">
    <source>
        <dbReference type="ARBA" id="ARBA00022692"/>
    </source>
</evidence>
<feature type="transmembrane region" description="Helical" evidence="5">
    <location>
        <begin position="97"/>
        <end position="117"/>
    </location>
</feature>
<evidence type="ECO:0000313" key="6">
    <source>
        <dbReference type="EMBL" id="EMO39238.1"/>
    </source>
</evidence>